<reference evidence="2 3" key="1">
    <citation type="submission" date="2016-10" db="EMBL/GenBank/DDBJ databases">
        <authorList>
            <person name="de Groot N.N."/>
        </authorList>
    </citation>
    <scope>NUCLEOTIDE SEQUENCE [LARGE SCALE GENOMIC DNA]</scope>
    <source>
        <strain evidence="2 3">DSM 21035</strain>
    </source>
</reference>
<dbReference type="EMBL" id="FOFN01000001">
    <property type="protein sequence ID" value="SEQ14311.1"/>
    <property type="molecule type" value="Genomic_DNA"/>
</dbReference>
<feature type="signal peptide" evidence="1">
    <location>
        <begin position="1"/>
        <end position="20"/>
    </location>
</feature>
<proteinExistence type="predicted"/>
<evidence type="ECO:0000313" key="3">
    <source>
        <dbReference type="Proteomes" id="UP000198999"/>
    </source>
</evidence>
<dbReference type="OrthoDB" id="1448514at2"/>
<name>A0A1H9DLM1_9FLAO</name>
<evidence type="ECO:0000313" key="2">
    <source>
        <dbReference type="EMBL" id="SEQ14311.1"/>
    </source>
</evidence>
<dbReference type="Proteomes" id="UP000198999">
    <property type="component" value="Unassembled WGS sequence"/>
</dbReference>
<gene>
    <name evidence="2" type="ORF">SAMN05421824_1277</name>
</gene>
<keyword evidence="3" id="KW-1185">Reference proteome</keyword>
<feature type="chain" id="PRO_5011738043" description="LTXXQ motif family protein" evidence="1">
    <location>
        <begin position="21"/>
        <end position="111"/>
    </location>
</feature>
<protein>
    <recommendedName>
        <fullName evidence="4">LTXXQ motif family protein</fullName>
    </recommendedName>
</protein>
<accession>A0A1H9DLM1</accession>
<evidence type="ECO:0000256" key="1">
    <source>
        <dbReference type="SAM" id="SignalP"/>
    </source>
</evidence>
<keyword evidence="1" id="KW-0732">Signal</keyword>
<dbReference type="RefSeq" id="WP_092577203.1">
    <property type="nucleotide sequence ID" value="NZ_FOFN01000001.1"/>
</dbReference>
<dbReference type="AlphaFoldDB" id="A0A1H9DLM1"/>
<sequence>MKKIIFTCLLLIGFATTSFAQSDKIKEIATEKVEELNAQIIKGDASAALTDAQKEEIATIHINRIKEYRKAKKSGSSDEELKAVNKKYFKQIFSEVLTKEQRLANKAGKDK</sequence>
<dbReference type="STRING" id="419940.SAMN05421824_1277"/>
<evidence type="ECO:0008006" key="4">
    <source>
        <dbReference type="Google" id="ProtNLM"/>
    </source>
</evidence>
<organism evidence="2 3">
    <name type="scientific">Hyunsoonleella jejuensis</name>
    <dbReference type="NCBI Taxonomy" id="419940"/>
    <lineage>
        <taxon>Bacteria</taxon>
        <taxon>Pseudomonadati</taxon>
        <taxon>Bacteroidota</taxon>
        <taxon>Flavobacteriia</taxon>
        <taxon>Flavobacteriales</taxon>
        <taxon>Flavobacteriaceae</taxon>
    </lineage>
</organism>